<reference evidence="3 4" key="1">
    <citation type="submission" date="2020-08" db="EMBL/GenBank/DDBJ databases">
        <authorList>
            <person name="Liu C."/>
            <person name="Sun Q."/>
        </authorList>
    </citation>
    <scope>NUCLEOTIDE SEQUENCE [LARGE SCALE GENOMIC DNA]</scope>
    <source>
        <strain evidence="3 4">NSJ-29</strain>
    </source>
</reference>
<evidence type="ECO:0000313" key="3">
    <source>
        <dbReference type="EMBL" id="QNM08395.1"/>
    </source>
</evidence>
<sequence length="489" mass="56203">MAAAVNILMAFLETAVFCICQYSFMKNNDQVIYSRKIYYFFGFFVLGAGSFGFTIVGRIIANEWITLEFQVIWVIVLGLLLFHRKVLDLFLDLLFSVMLFLAMEVGIMLLNFMFFSRILILNVWSGSIIMAVKIVLMVCVTALVVSWRKQQQIIRVKKKQIALILTLPLFSILFMYSLVRVAEIYIDLMGSRLILINVVALLLVNFCFLYLFSRWMRADQLEQELRAFQIQSELQYKYYEDMERKYRESRKILHDMKNHLQAVESLYQEGAGSNADEESRGNRYVKDLYHMVNMLGEKFYSSNHMLNIICNDKLSAARRRGIRVAAEIGDVDFSDLKDIDITTIFANLLDNATDAAAESGQDRFIEMKIQEIQNFRVISIINSIPEQRLLTYEPGKVDRSAQPDRQGRSIDADQQGIPAEHLVMHALAGGGTAYAVQQDRANRQKKKGHMGIGLENVRRTLAVYHGTLQCEETGGEYRVSIMLPKKEEL</sequence>
<proteinExistence type="predicted"/>
<keyword evidence="1" id="KW-1133">Transmembrane helix</keyword>
<dbReference type="PANTHER" id="PTHR40448">
    <property type="entry name" value="TWO-COMPONENT SENSOR HISTIDINE KINASE"/>
    <property type="match status" value="1"/>
</dbReference>
<dbReference type="KEGG" id="whj:H9Q79_16195"/>
<evidence type="ECO:0000256" key="1">
    <source>
        <dbReference type="SAM" id="Phobius"/>
    </source>
</evidence>
<dbReference type="Pfam" id="PF14501">
    <property type="entry name" value="HATPase_c_5"/>
    <property type="match status" value="1"/>
</dbReference>
<dbReference type="InterPro" id="IPR036890">
    <property type="entry name" value="HATPase_C_sf"/>
</dbReference>
<protein>
    <submittedName>
        <fullName evidence="3">GHKL domain-containing protein</fullName>
    </submittedName>
</protein>
<feature type="domain" description="Sensor histidine kinase NatK-like C-terminal" evidence="2">
    <location>
        <begin position="337"/>
        <end position="484"/>
    </location>
</feature>
<dbReference type="InterPro" id="IPR032834">
    <property type="entry name" value="NatK-like_C"/>
</dbReference>
<dbReference type="Gene3D" id="3.30.565.10">
    <property type="entry name" value="Histidine kinase-like ATPase, C-terminal domain"/>
    <property type="match status" value="1"/>
</dbReference>
<feature type="transmembrane region" description="Helical" evidence="1">
    <location>
        <begin position="89"/>
        <end position="115"/>
    </location>
</feature>
<dbReference type="RefSeq" id="WP_118644891.1">
    <property type="nucleotide sequence ID" value="NZ_CP060635.1"/>
</dbReference>
<feature type="transmembrane region" description="Helical" evidence="1">
    <location>
        <begin position="6"/>
        <end position="25"/>
    </location>
</feature>
<name>A0A7G9GC63_9FIRM</name>
<dbReference type="SUPFAM" id="SSF55874">
    <property type="entry name" value="ATPase domain of HSP90 chaperone/DNA topoisomerase II/histidine kinase"/>
    <property type="match status" value="1"/>
</dbReference>
<keyword evidence="1" id="KW-0812">Transmembrane</keyword>
<organism evidence="3 4">
    <name type="scientific">Wansuia hejianensis</name>
    <dbReference type="NCBI Taxonomy" id="2763667"/>
    <lineage>
        <taxon>Bacteria</taxon>
        <taxon>Bacillati</taxon>
        <taxon>Bacillota</taxon>
        <taxon>Clostridia</taxon>
        <taxon>Lachnospirales</taxon>
        <taxon>Lachnospiraceae</taxon>
        <taxon>Wansuia</taxon>
    </lineage>
</organism>
<dbReference type="EMBL" id="CP060635">
    <property type="protein sequence ID" value="QNM08395.1"/>
    <property type="molecule type" value="Genomic_DNA"/>
</dbReference>
<feature type="transmembrane region" description="Helical" evidence="1">
    <location>
        <begin position="191"/>
        <end position="212"/>
    </location>
</feature>
<keyword evidence="4" id="KW-1185">Reference proteome</keyword>
<dbReference type="Proteomes" id="UP000515860">
    <property type="component" value="Chromosome"/>
</dbReference>
<feature type="transmembrane region" description="Helical" evidence="1">
    <location>
        <begin position="127"/>
        <end position="148"/>
    </location>
</feature>
<gene>
    <name evidence="3" type="ORF">H9Q79_16195</name>
</gene>
<evidence type="ECO:0000313" key="4">
    <source>
        <dbReference type="Proteomes" id="UP000515860"/>
    </source>
</evidence>
<accession>A0A7G9GC63</accession>
<dbReference type="GO" id="GO:0042802">
    <property type="term" value="F:identical protein binding"/>
    <property type="evidence" value="ECO:0007669"/>
    <property type="project" value="TreeGrafter"/>
</dbReference>
<feature type="transmembrane region" description="Helical" evidence="1">
    <location>
        <begin position="160"/>
        <end position="179"/>
    </location>
</feature>
<feature type="transmembrane region" description="Helical" evidence="1">
    <location>
        <begin position="37"/>
        <end position="58"/>
    </location>
</feature>
<dbReference type="AlphaFoldDB" id="A0A7G9GC63"/>
<keyword evidence="1" id="KW-0472">Membrane</keyword>
<dbReference type="PANTHER" id="PTHR40448:SF1">
    <property type="entry name" value="TWO-COMPONENT SENSOR HISTIDINE KINASE"/>
    <property type="match status" value="1"/>
</dbReference>
<evidence type="ECO:0000259" key="2">
    <source>
        <dbReference type="Pfam" id="PF14501"/>
    </source>
</evidence>
<feature type="transmembrane region" description="Helical" evidence="1">
    <location>
        <begin position="64"/>
        <end position="82"/>
    </location>
</feature>